<comment type="caution">
    <text evidence="1">The sequence shown here is derived from an EMBL/GenBank/DDBJ whole genome shotgun (WGS) entry which is preliminary data.</text>
</comment>
<evidence type="ECO:0000313" key="1">
    <source>
        <dbReference type="EMBL" id="KAI0068507.1"/>
    </source>
</evidence>
<reference evidence="1" key="1">
    <citation type="submission" date="2021-03" db="EMBL/GenBank/DDBJ databases">
        <authorList>
            <consortium name="DOE Joint Genome Institute"/>
            <person name="Ahrendt S."/>
            <person name="Looney B.P."/>
            <person name="Miyauchi S."/>
            <person name="Morin E."/>
            <person name="Drula E."/>
            <person name="Courty P.E."/>
            <person name="Chicoki N."/>
            <person name="Fauchery L."/>
            <person name="Kohler A."/>
            <person name="Kuo A."/>
            <person name="Labutti K."/>
            <person name="Pangilinan J."/>
            <person name="Lipzen A."/>
            <person name="Riley R."/>
            <person name="Andreopoulos W."/>
            <person name="He G."/>
            <person name="Johnson J."/>
            <person name="Barry K.W."/>
            <person name="Grigoriev I.V."/>
            <person name="Nagy L."/>
            <person name="Hibbett D."/>
            <person name="Henrissat B."/>
            <person name="Matheny P.B."/>
            <person name="Labbe J."/>
            <person name="Martin F."/>
        </authorList>
    </citation>
    <scope>NUCLEOTIDE SEQUENCE</scope>
    <source>
        <strain evidence="1">HHB10654</strain>
    </source>
</reference>
<reference evidence="1" key="2">
    <citation type="journal article" date="2022" name="New Phytol.">
        <title>Evolutionary transition to the ectomycorrhizal habit in the genomes of a hyperdiverse lineage of mushroom-forming fungi.</title>
        <authorList>
            <person name="Looney B."/>
            <person name="Miyauchi S."/>
            <person name="Morin E."/>
            <person name="Drula E."/>
            <person name="Courty P.E."/>
            <person name="Kohler A."/>
            <person name="Kuo A."/>
            <person name="LaButti K."/>
            <person name="Pangilinan J."/>
            <person name="Lipzen A."/>
            <person name="Riley R."/>
            <person name="Andreopoulos W."/>
            <person name="He G."/>
            <person name="Johnson J."/>
            <person name="Nolan M."/>
            <person name="Tritt A."/>
            <person name="Barry K.W."/>
            <person name="Grigoriev I.V."/>
            <person name="Nagy L.G."/>
            <person name="Hibbett D."/>
            <person name="Henrissat B."/>
            <person name="Matheny P.B."/>
            <person name="Labbe J."/>
            <person name="Martin F.M."/>
        </authorList>
    </citation>
    <scope>NUCLEOTIDE SEQUENCE</scope>
    <source>
        <strain evidence="1">HHB10654</strain>
    </source>
</reference>
<dbReference type="Proteomes" id="UP000814140">
    <property type="component" value="Unassembled WGS sequence"/>
</dbReference>
<gene>
    <name evidence="1" type="ORF">BV25DRAFT_1910282</name>
</gene>
<name>A0ACB8TJ96_9AGAM</name>
<keyword evidence="2" id="KW-1185">Reference proteome</keyword>
<proteinExistence type="predicted"/>
<accession>A0ACB8TJ96</accession>
<protein>
    <submittedName>
        <fullName evidence="1">TPR-like protein</fullName>
    </submittedName>
</protein>
<sequence>MSPADPTRGPPERRTPVHNTTYRYTDTTDTQPISRDPLTRYLLTIEHLFPTDPSAASGRHRDPVTIIQTFPTSTSVHAPSHEENLGIWTPSRSPGPESLTYAGDPTSRYVQSDGPHNEGVSPYLPSRPSSNPTLPPGRSPERPAEPGHETAAASTDIAAEASTPSLSLGLITERDAMLQYAYRIYESSFDTESTGLSHLPLTPLSISMSPRGLQSLVAVLTSWPKDKPTLLLLGCVYFALGDYEKCLTTHKEILAMDSECVEAMCNIGVTMRVLGKPDDALTWWRAALQLRPNYWVALENALGTLLNGKQAGKGHHADYEKARQLCSLVLERVMSDDKRFKVPVPPDELYRIQNTFYTRAMLLDMIGESRVEVPLSDFLFSIELAIRPPWPYDGDDIYTFQDLIMATYLEGLLMSHADFPQSLFDALSTPDRTCTREELSTPGFDILPVVHAAGARLMKAALPHDDGLLAPVLILPDQAMRLPTILFPRSAGTLPAICHSLDGDINLPSEEVQRRTHFMTSTVLLSLAKKLQEIPSRSALSTDGSGGVLRSNTSLVLLTYYLALSLSPSPSTFNNIGIVLSETSASRTFVSQTGELYTVRAPVLARTYYERGLLLHPTNPHLLTNLGSLLKDQGQPSEAMRLYSLAVQYQPDFTIALVNLGNSIKDTGRSADAIQYYQRAADLDPNLPEAVCGLAVSRNAVCDWRGRGSLPGDLFGVDDDGQKTHPDREHESSGWMAQVVRMTDEQIAISYGQNVGVIQSLGDTDFWLDWVQKTRTSPMSADQSRRWETLFGRFSAGDFDRTEKQVNEGGILIRFIEWTVQRIKKRWYNHCYGVAESTDRHLDPPSLAESSSFERLTLPLGSEPPGMPCILPFHTFGYPLSARTIRLISHRNAIRLSHTTLSQSWLPNHVYPPPPPPLHGKINIGYVSADLNNHPLSHLMQSVFGLHNRDQFNVYVYATSASDGTKYRTKIEAESGNFLDVSTWATKEVVERIVKDQIHILINLGGYTKEARNDVFAARPAPIEMCMIGFAGTIASGWCDYLVCDKVAAPGDMCAPERWRSRYSSEEDSPMQGTPEDWEDGFDFAADLDPESGEDWTYTERLMHMPHTFMVTDHKQSFRGDENLTLIERANTPSSVLWENEQRRRIEWRKKMFPDLAQDAIIFANFNQAYKIDPQVYAIWLRILSKVPNSILWLLRFPLASEHNLVRTAKLWAGEEVASRVRFTDVAEKEEHIYRGRVVDLFLDTLECNAHTVAADVLWSGTPLITWPKYVHKMSSRVGASIAYATGFGDQMVVNSLEEYEARAIQLANSVSYVDEPDSTGQMVPRARGALMDLRRKLFINRDHMPLFDTARWTRNIEKGYREAWRRWASGTAFEDSEEWEASSGPVKDSACMVIPDDDPVVFRD</sequence>
<evidence type="ECO:0000313" key="2">
    <source>
        <dbReference type="Proteomes" id="UP000814140"/>
    </source>
</evidence>
<dbReference type="EMBL" id="MU277187">
    <property type="protein sequence ID" value="KAI0068507.1"/>
    <property type="molecule type" value="Genomic_DNA"/>
</dbReference>
<organism evidence="1 2">
    <name type="scientific">Artomyces pyxidatus</name>
    <dbReference type="NCBI Taxonomy" id="48021"/>
    <lineage>
        <taxon>Eukaryota</taxon>
        <taxon>Fungi</taxon>
        <taxon>Dikarya</taxon>
        <taxon>Basidiomycota</taxon>
        <taxon>Agaricomycotina</taxon>
        <taxon>Agaricomycetes</taxon>
        <taxon>Russulales</taxon>
        <taxon>Auriscalpiaceae</taxon>
        <taxon>Artomyces</taxon>
    </lineage>
</organism>